<gene>
    <name evidence="1" type="ORF">V1525DRAFT_434964</name>
</gene>
<protein>
    <submittedName>
        <fullName evidence="1">Fungal-specific transcription factor domain-containing protein</fullName>
    </submittedName>
</protein>
<evidence type="ECO:0000313" key="2">
    <source>
        <dbReference type="Proteomes" id="UP001433508"/>
    </source>
</evidence>
<accession>A0ACC3STY4</accession>
<keyword evidence="2" id="KW-1185">Reference proteome</keyword>
<evidence type="ECO:0000313" key="1">
    <source>
        <dbReference type="EMBL" id="KAK9235108.1"/>
    </source>
</evidence>
<organism evidence="1 2">
    <name type="scientific">Lipomyces kononenkoae</name>
    <name type="common">Yeast</name>
    <dbReference type="NCBI Taxonomy" id="34357"/>
    <lineage>
        <taxon>Eukaryota</taxon>
        <taxon>Fungi</taxon>
        <taxon>Dikarya</taxon>
        <taxon>Ascomycota</taxon>
        <taxon>Saccharomycotina</taxon>
        <taxon>Lipomycetes</taxon>
        <taxon>Lipomycetales</taxon>
        <taxon>Lipomycetaceae</taxon>
        <taxon>Lipomyces</taxon>
    </lineage>
</organism>
<dbReference type="Proteomes" id="UP001433508">
    <property type="component" value="Unassembled WGS sequence"/>
</dbReference>
<reference evidence="2" key="1">
    <citation type="journal article" date="2024" name="Front. Bioeng. Biotechnol.">
        <title>Genome-scale model development and genomic sequencing of the oleaginous clade Lipomyces.</title>
        <authorList>
            <person name="Czajka J.J."/>
            <person name="Han Y."/>
            <person name="Kim J."/>
            <person name="Mondo S.J."/>
            <person name="Hofstad B.A."/>
            <person name="Robles A."/>
            <person name="Haridas S."/>
            <person name="Riley R."/>
            <person name="LaButti K."/>
            <person name="Pangilinan J."/>
            <person name="Andreopoulos W."/>
            <person name="Lipzen A."/>
            <person name="Yan J."/>
            <person name="Wang M."/>
            <person name="Ng V."/>
            <person name="Grigoriev I.V."/>
            <person name="Spatafora J.W."/>
            <person name="Magnuson J.K."/>
            <person name="Baker S.E."/>
            <person name="Pomraning K.R."/>
        </authorList>
    </citation>
    <scope>NUCLEOTIDE SEQUENCE [LARGE SCALE GENOMIC DNA]</scope>
    <source>
        <strain evidence="2">CBS 7786</strain>
    </source>
</reference>
<proteinExistence type="predicted"/>
<dbReference type="EMBL" id="MU971430">
    <property type="protein sequence ID" value="KAK9235108.1"/>
    <property type="molecule type" value="Genomic_DNA"/>
</dbReference>
<name>A0ACC3STY4_LIPKO</name>
<comment type="caution">
    <text evidence="1">The sequence shown here is derived from an EMBL/GenBank/DDBJ whole genome shotgun (WGS) entry which is preliminary data.</text>
</comment>
<sequence>MYQESRQPIYRDGKRNRRPTSCEQCRIRKMKCNRELPCESCIKRGERSTCKYASNSNRNAKFKKSNLGERLQRVESVVFELLQGELDKETSKHKDIDPFSKSQPWPFNSAAAPAPAQTETTPDEAQKPILHRKKQRNHQIDSTHWLSVLNDIKEVREQLSQSDIFTPEENDMHNEPEEDLLLKSTGSPDIQDIIQSLPPRPICDRMLSNYFNSSFTLPIVHSIKFQIEYEKFWQDPARAPALWIGLLFSMLSVVASALQVTEAVKQTSDQPILSAKVFRVKTAQCLTIGNYTNSPSSYTLPALLLHLLSKYIGKYDSSFDSWFLMGTIIRLAMRMGYHRDPKYRSDISPFDGEMRRRLWHAVVQLDVLLSFQMGMPSMIPSESCDTEPPGNLNDADISPNMEFLPASRPLTDSTPVLYTIIKCGLMNLFRKVIVHTQPAILSPSYAVTIELDGTLRQAYAAIPEDFKMRPISQSFLVPSGMIINRCTLELLNLKGIMVLHRRYLNTEEFDQRWDYSRRACIDAALLVLTRQVDIYEATQPGGQLYDDRWMVSSLTAHDFLLASMVLCLNLSVLMRSSNSGILARGSSSSSSSSLDTYPLSLCTNQMDALLNSQRIWAGQSTYSKEAHTASLILQLMITKVQGIDDKTRIRGGETNKTQIRGGETKVNNSETITSQDAMDPLKLDQSLLGFEAMGLPFAGTMTDMIDGSETIDWALLDQYLHNTGSMTPSFDLPDDSCDFLNT</sequence>